<dbReference type="InterPro" id="IPR036770">
    <property type="entry name" value="Ankyrin_rpt-contain_sf"/>
</dbReference>
<comment type="caution">
    <text evidence="2">The sequence shown here is derived from an EMBL/GenBank/DDBJ whole genome shotgun (WGS) entry which is preliminary data.</text>
</comment>
<feature type="region of interest" description="Disordered" evidence="1">
    <location>
        <begin position="130"/>
        <end position="153"/>
    </location>
</feature>
<proteinExistence type="predicted"/>
<name>A0A813K4Z7_POLGL</name>
<feature type="region of interest" description="Disordered" evidence="1">
    <location>
        <begin position="85"/>
        <end position="109"/>
    </location>
</feature>
<feature type="compositionally biased region" description="Polar residues" evidence="1">
    <location>
        <begin position="517"/>
        <end position="526"/>
    </location>
</feature>
<protein>
    <submittedName>
        <fullName evidence="2">Uncharacterized protein</fullName>
    </submittedName>
</protein>
<feature type="region of interest" description="Disordered" evidence="1">
    <location>
        <begin position="509"/>
        <end position="528"/>
    </location>
</feature>
<dbReference type="AlphaFoldDB" id="A0A813K4Z7"/>
<evidence type="ECO:0000313" key="2">
    <source>
        <dbReference type="EMBL" id="CAE8694953.1"/>
    </source>
</evidence>
<evidence type="ECO:0000256" key="1">
    <source>
        <dbReference type="SAM" id="MobiDB-lite"/>
    </source>
</evidence>
<gene>
    <name evidence="2" type="ORF">PGLA2088_LOCUS29117</name>
</gene>
<sequence>MSSYRRLRCLRAKDGSGLLGVPAGKGDSIAVLGSGAGRLPVVSFLRGWSLNSLAVEPEKSKAAQAELALSRLRVLLAAYDAKANAGENASNSTEETPGPDVEEEDPASTGARKVLHGIKVTAWQFGEQCPGNRKAPIRQSSAVQKPQLATDQSQSVQRRCDNSALMMGPAVRGCLAVCKVSGQTVGKQCFAKLISAQELAIVGALTADVAIVPQVLASKDSKSLAAKLESDLTPGALVWSFSELHLAGATTQEAVEPDQDGKGGGMVTVPAGGLARISLVSHAESWSRAVVPAPPAALRPSRLLSADALGGVVGLFRAAALQELHRSIELTRLRGSPASQWSTVDESKFAAVAPSMYGVATESAARRLLRAFGGISGSSSAEDWCGCRPSAAAPAAHALDSVGLLAMLLHGVRAVPEAQCPGGGSACTAGDALAALSMAGLRRGLASTSSSSPGTASARELTCLRFSDGRTMLHAALGRGDLQLASAALQVQGPGGWWCRDSEGRSPLHHAAGSRAVRNSDTTTASWAEPRSNDTEVMKWVLGRLPEVGLPELLVAKAAYYPVCDSRTAAFAAGSAQTLKTLFPESEWRDAVPVLALALESDSAGPSATLLPESESGDAVPVPASALPESESGDAVQVPVLPESESGDAVSVPAIALARLEVEVSLSLAHRFGLSVAGAAQQLVRLAASASGVDTTTSSPMLAAVRQAQSTPAAPAAEQLLAVLAEGMGLGEALANSRRGLLQAAGLSEWVAARAAPPEPVTAVQ</sequence>
<evidence type="ECO:0000313" key="3">
    <source>
        <dbReference type="Proteomes" id="UP000626109"/>
    </source>
</evidence>
<dbReference type="Gene3D" id="1.25.40.20">
    <property type="entry name" value="Ankyrin repeat-containing domain"/>
    <property type="match status" value="1"/>
</dbReference>
<dbReference type="Proteomes" id="UP000626109">
    <property type="component" value="Unassembled WGS sequence"/>
</dbReference>
<accession>A0A813K4Z7</accession>
<dbReference type="EMBL" id="CAJNNW010028168">
    <property type="protein sequence ID" value="CAE8694953.1"/>
    <property type="molecule type" value="Genomic_DNA"/>
</dbReference>
<feature type="compositionally biased region" description="Polar residues" evidence="1">
    <location>
        <begin position="138"/>
        <end position="153"/>
    </location>
</feature>
<reference evidence="2" key="1">
    <citation type="submission" date="2021-02" db="EMBL/GenBank/DDBJ databases">
        <authorList>
            <person name="Dougan E. K."/>
            <person name="Rhodes N."/>
            <person name="Thang M."/>
            <person name="Chan C."/>
        </authorList>
    </citation>
    <scope>NUCLEOTIDE SEQUENCE</scope>
</reference>
<organism evidence="2 3">
    <name type="scientific">Polarella glacialis</name>
    <name type="common">Dinoflagellate</name>
    <dbReference type="NCBI Taxonomy" id="89957"/>
    <lineage>
        <taxon>Eukaryota</taxon>
        <taxon>Sar</taxon>
        <taxon>Alveolata</taxon>
        <taxon>Dinophyceae</taxon>
        <taxon>Suessiales</taxon>
        <taxon>Suessiaceae</taxon>
        <taxon>Polarella</taxon>
    </lineage>
</organism>
<feature type="region of interest" description="Disordered" evidence="1">
    <location>
        <begin position="606"/>
        <end position="633"/>
    </location>
</feature>